<dbReference type="Gene3D" id="3.40.50.2300">
    <property type="match status" value="1"/>
</dbReference>
<proteinExistence type="predicted"/>
<dbReference type="SMART" id="SM00421">
    <property type="entry name" value="HTH_LUXR"/>
    <property type="match status" value="1"/>
</dbReference>
<dbReference type="Pfam" id="PF00072">
    <property type="entry name" value="Response_reg"/>
    <property type="match status" value="1"/>
</dbReference>
<dbReference type="InterPro" id="IPR001789">
    <property type="entry name" value="Sig_transdc_resp-reg_receiver"/>
</dbReference>
<feature type="modified residue" description="4-aspartylphosphate" evidence="3">
    <location>
        <position position="58"/>
    </location>
</feature>
<protein>
    <submittedName>
        <fullName evidence="6">Response regulator transcription factor</fullName>
    </submittedName>
</protein>
<dbReference type="PANTHER" id="PTHR43214:SF43">
    <property type="entry name" value="TWO-COMPONENT RESPONSE REGULATOR"/>
    <property type="match status" value="1"/>
</dbReference>
<organism evidence="6 7">
    <name type="scientific">Luteimonas galliterrae</name>
    <dbReference type="NCBI Taxonomy" id="2940486"/>
    <lineage>
        <taxon>Bacteria</taxon>
        <taxon>Pseudomonadati</taxon>
        <taxon>Pseudomonadota</taxon>
        <taxon>Gammaproteobacteria</taxon>
        <taxon>Lysobacterales</taxon>
        <taxon>Lysobacteraceae</taxon>
        <taxon>Luteimonas</taxon>
    </lineage>
</organism>
<comment type="caution">
    <text evidence="6">The sequence shown here is derived from an EMBL/GenBank/DDBJ whole genome shotgun (WGS) entry which is preliminary data.</text>
</comment>
<keyword evidence="1 3" id="KW-0597">Phosphoprotein</keyword>
<dbReference type="PROSITE" id="PS50110">
    <property type="entry name" value="RESPONSE_REGULATORY"/>
    <property type="match status" value="1"/>
</dbReference>
<dbReference type="PROSITE" id="PS50043">
    <property type="entry name" value="HTH_LUXR_2"/>
    <property type="match status" value="1"/>
</dbReference>
<evidence type="ECO:0000259" key="5">
    <source>
        <dbReference type="PROSITE" id="PS50110"/>
    </source>
</evidence>
<evidence type="ECO:0000256" key="3">
    <source>
        <dbReference type="PROSITE-ProRule" id="PRU00169"/>
    </source>
</evidence>
<sequence>MNEQPIRILLVDDHAVVREGLRGLLEQQESMQVVGEAGDGLAALDHLASDAPDVVVLDMKMPGPSAVETIGAIKRRSPNVKILVFTSYAEDSQVRDALTAGATGYLLKDALRDDLIRAVHEVAAGRAWLHPQAQRQMLDWMRRPPSPIDSLTARERSVLGLLAEGLSNKQIARQLDLTEGTVKGYVSQVLDKLGVADRTQAALLAHKEGLEALGRS</sequence>
<name>A0ABT0MJW9_9GAMM</name>
<dbReference type="InterPro" id="IPR039420">
    <property type="entry name" value="WalR-like"/>
</dbReference>
<dbReference type="PRINTS" id="PR00038">
    <property type="entry name" value="HTHLUXR"/>
</dbReference>
<keyword evidence="7" id="KW-1185">Reference proteome</keyword>
<dbReference type="InterPro" id="IPR016032">
    <property type="entry name" value="Sig_transdc_resp-reg_C-effctor"/>
</dbReference>
<evidence type="ECO:0000259" key="4">
    <source>
        <dbReference type="PROSITE" id="PS50043"/>
    </source>
</evidence>
<dbReference type="PANTHER" id="PTHR43214">
    <property type="entry name" value="TWO-COMPONENT RESPONSE REGULATOR"/>
    <property type="match status" value="1"/>
</dbReference>
<gene>
    <name evidence="6" type="ORF">M2650_11130</name>
</gene>
<dbReference type="CDD" id="cd17535">
    <property type="entry name" value="REC_NarL-like"/>
    <property type="match status" value="1"/>
</dbReference>
<keyword evidence="2" id="KW-0238">DNA-binding</keyword>
<evidence type="ECO:0000256" key="2">
    <source>
        <dbReference type="ARBA" id="ARBA00023125"/>
    </source>
</evidence>
<dbReference type="Pfam" id="PF00196">
    <property type="entry name" value="GerE"/>
    <property type="match status" value="1"/>
</dbReference>
<dbReference type="SUPFAM" id="SSF46894">
    <property type="entry name" value="C-terminal effector domain of the bipartite response regulators"/>
    <property type="match status" value="1"/>
</dbReference>
<evidence type="ECO:0000313" key="6">
    <source>
        <dbReference type="EMBL" id="MCL1635176.1"/>
    </source>
</evidence>
<dbReference type="InterPro" id="IPR011006">
    <property type="entry name" value="CheY-like_superfamily"/>
</dbReference>
<reference evidence="6 7" key="1">
    <citation type="submission" date="2022-05" db="EMBL/GenBank/DDBJ databases">
        <title>Luteimonas sp. SX5, whole genome shotgun sequencing project.</title>
        <authorList>
            <person name="Zhao G."/>
            <person name="Shen L."/>
        </authorList>
    </citation>
    <scope>NUCLEOTIDE SEQUENCE [LARGE SCALE GENOMIC DNA]</scope>
    <source>
        <strain evidence="6 7">SX5</strain>
    </source>
</reference>
<dbReference type="SUPFAM" id="SSF52172">
    <property type="entry name" value="CheY-like"/>
    <property type="match status" value="1"/>
</dbReference>
<dbReference type="InterPro" id="IPR000792">
    <property type="entry name" value="Tscrpt_reg_LuxR_C"/>
</dbReference>
<accession>A0ABT0MJW9</accession>
<dbReference type="InterPro" id="IPR058245">
    <property type="entry name" value="NreC/VraR/RcsB-like_REC"/>
</dbReference>
<dbReference type="EMBL" id="JAMBEP010000002">
    <property type="protein sequence ID" value="MCL1635176.1"/>
    <property type="molecule type" value="Genomic_DNA"/>
</dbReference>
<feature type="domain" description="HTH luxR-type" evidence="4">
    <location>
        <begin position="144"/>
        <end position="209"/>
    </location>
</feature>
<feature type="domain" description="Response regulatory" evidence="5">
    <location>
        <begin position="7"/>
        <end position="123"/>
    </location>
</feature>
<evidence type="ECO:0000313" key="7">
    <source>
        <dbReference type="Proteomes" id="UP001431217"/>
    </source>
</evidence>
<dbReference type="Proteomes" id="UP001431217">
    <property type="component" value="Unassembled WGS sequence"/>
</dbReference>
<dbReference type="SMART" id="SM00448">
    <property type="entry name" value="REC"/>
    <property type="match status" value="1"/>
</dbReference>
<dbReference type="CDD" id="cd06170">
    <property type="entry name" value="LuxR_C_like"/>
    <property type="match status" value="1"/>
</dbReference>
<evidence type="ECO:0000256" key="1">
    <source>
        <dbReference type="ARBA" id="ARBA00022553"/>
    </source>
</evidence>
<dbReference type="RefSeq" id="WP_249474540.1">
    <property type="nucleotide sequence ID" value="NZ_JAMBEP010000002.1"/>
</dbReference>